<dbReference type="OrthoDB" id="5181552at2"/>
<evidence type="ECO:0000256" key="1">
    <source>
        <dbReference type="SAM" id="MobiDB-lite"/>
    </source>
</evidence>
<name>A0A562ULJ0_9ACTN</name>
<dbReference type="EMBL" id="VLLL01000012">
    <property type="protein sequence ID" value="TWJ06470.1"/>
    <property type="molecule type" value="Genomic_DNA"/>
</dbReference>
<evidence type="ECO:0000313" key="4">
    <source>
        <dbReference type="Proteomes" id="UP000321617"/>
    </source>
</evidence>
<evidence type="ECO:0000313" key="3">
    <source>
        <dbReference type="EMBL" id="TWJ06470.1"/>
    </source>
</evidence>
<accession>A0A562ULJ0</accession>
<feature type="transmembrane region" description="Helical" evidence="2">
    <location>
        <begin position="77"/>
        <end position="99"/>
    </location>
</feature>
<feature type="transmembrane region" description="Helical" evidence="2">
    <location>
        <begin position="111"/>
        <end position="129"/>
    </location>
</feature>
<protein>
    <submittedName>
        <fullName evidence="3">Uncharacterized protein</fullName>
    </submittedName>
</protein>
<feature type="compositionally biased region" description="Low complexity" evidence="1">
    <location>
        <begin position="382"/>
        <end position="391"/>
    </location>
</feature>
<reference evidence="3 4" key="1">
    <citation type="journal article" date="2013" name="Stand. Genomic Sci.">
        <title>Genomic Encyclopedia of Type Strains, Phase I: The one thousand microbial genomes (KMG-I) project.</title>
        <authorList>
            <person name="Kyrpides N.C."/>
            <person name="Woyke T."/>
            <person name="Eisen J.A."/>
            <person name="Garrity G."/>
            <person name="Lilburn T.G."/>
            <person name="Beck B.J."/>
            <person name="Whitman W.B."/>
            <person name="Hugenholtz P."/>
            <person name="Klenk H.P."/>
        </authorList>
    </citation>
    <scope>NUCLEOTIDE SEQUENCE [LARGE SCALE GENOMIC DNA]</scope>
    <source>
        <strain evidence="3 4">DSM 45044</strain>
    </source>
</reference>
<keyword evidence="2" id="KW-0472">Membrane</keyword>
<sequence length="408" mass="41221">MSKSAPMAAAGAAFGAAVATALAQLGLASGLAILIWRETTPDYWASHLSWAAWLAAASTVVGGAIGSRMAQGTAGRVLALPAAALGGFTVAPLIAIPAMRFADAGLSAAPFYATGIGVLAGVAVTAVALASRAVAVNVAASILLTWLLAGLATFVPVGGLDEPIRLGIWGSWRDLVGALGTGAVSLAPPMLLGSLLIGAVTAWAAGRSGDSDSRVVAVSGMAGPVLLIVGYAAAGQPDVGVDPQWSGIWTGLYATVAGLLGSLLVTALRGRPAPAPTEQPVPEPTGVTEPEPVSPAPYLRVDHDENPWAATDRTDPIMPPPPPGPDPEPEPEPATTVTAPKKAGGRATKKTKTPDPVPEPAAADATEDWVTGLKDDDPYGFAETEPAATEPAEPEPKKRKRLGRKKAD</sequence>
<comment type="caution">
    <text evidence="3">The sequence shown here is derived from an EMBL/GenBank/DDBJ whole genome shotgun (WGS) entry which is preliminary data.</text>
</comment>
<feature type="compositionally biased region" description="Pro residues" evidence="1">
    <location>
        <begin position="273"/>
        <end position="283"/>
    </location>
</feature>
<feature type="transmembrane region" description="Helical" evidence="2">
    <location>
        <begin position="215"/>
        <end position="234"/>
    </location>
</feature>
<feature type="transmembrane region" description="Helical" evidence="2">
    <location>
        <begin position="136"/>
        <end position="155"/>
    </location>
</feature>
<feature type="compositionally biased region" description="Low complexity" evidence="1">
    <location>
        <begin position="333"/>
        <end position="342"/>
    </location>
</feature>
<dbReference type="Proteomes" id="UP000321617">
    <property type="component" value="Unassembled WGS sequence"/>
</dbReference>
<feature type="transmembrane region" description="Helical" evidence="2">
    <location>
        <begin position="246"/>
        <end position="268"/>
    </location>
</feature>
<organism evidence="3 4">
    <name type="scientific">Stackebrandtia albiflava</name>
    <dbReference type="NCBI Taxonomy" id="406432"/>
    <lineage>
        <taxon>Bacteria</taxon>
        <taxon>Bacillati</taxon>
        <taxon>Actinomycetota</taxon>
        <taxon>Actinomycetes</taxon>
        <taxon>Glycomycetales</taxon>
        <taxon>Glycomycetaceae</taxon>
        <taxon>Stackebrandtia</taxon>
    </lineage>
</organism>
<feature type="region of interest" description="Disordered" evidence="1">
    <location>
        <begin position="271"/>
        <end position="408"/>
    </location>
</feature>
<feature type="compositionally biased region" description="Basic residues" evidence="1">
    <location>
        <begin position="397"/>
        <end position="408"/>
    </location>
</feature>
<feature type="compositionally biased region" description="Pro residues" evidence="1">
    <location>
        <begin position="317"/>
        <end position="326"/>
    </location>
</feature>
<proteinExistence type="predicted"/>
<evidence type="ECO:0000256" key="2">
    <source>
        <dbReference type="SAM" id="Phobius"/>
    </source>
</evidence>
<feature type="transmembrane region" description="Helical" evidence="2">
    <location>
        <begin position="175"/>
        <end position="203"/>
    </location>
</feature>
<dbReference type="AlphaFoldDB" id="A0A562ULJ0"/>
<dbReference type="RefSeq" id="WP_147144550.1">
    <property type="nucleotide sequence ID" value="NZ_BAABIJ010000002.1"/>
</dbReference>
<keyword evidence="2" id="KW-0812">Transmembrane</keyword>
<gene>
    <name evidence="3" type="ORF">LX16_5206</name>
</gene>
<feature type="transmembrane region" description="Helical" evidence="2">
    <location>
        <begin position="44"/>
        <end position="65"/>
    </location>
</feature>
<keyword evidence="4" id="KW-1185">Reference proteome</keyword>
<keyword evidence="2" id="KW-1133">Transmembrane helix</keyword>